<evidence type="ECO:0000256" key="3">
    <source>
        <dbReference type="ARBA" id="ARBA00023125"/>
    </source>
</evidence>
<dbReference type="HOGENOM" id="CLU_1257596_0_0_1"/>
<reference evidence="7" key="1">
    <citation type="journal article" date="2013" name="Science">
        <title>The Amborella genome and the evolution of flowering plants.</title>
        <authorList>
            <consortium name="Amborella Genome Project"/>
        </authorList>
    </citation>
    <scope>NUCLEOTIDE SEQUENCE [LARGE SCALE GENOMIC DNA]</scope>
</reference>
<evidence type="ECO:0000256" key="4">
    <source>
        <dbReference type="ARBA" id="ARBA00023163"/>
    </source>
</evidence>
<dbReference type="GO" id="GO:0003677">
    <property type="term" value="F:DNA binding"/>
    <property type="evidence" value="ECO:0007669"/>
    <property type="project" value="UniProtKB-KW"/>
</dbReference>
<evidence type="ECO:0000313" key="6">
    <source>
        <dbReference type="EMBL" id="ERM94653.1"/>
    </source>
</evidence>
<evidence type="ECO:0000256" key="1">
    <source>
        <dbReference type="ARBA" id="ARBA00004123"/>
    </source>
</evidence>
<proteinExistence type="predicted"/>
<keyword evidence="4" id="KW-0804">Transcription</keyword>
<evidence type="ECO:0000256" key="5">
    <source>
        <dbReference type="ARBA" id="ARBA00023242"/>
    </source>
</evidence>
<keyword evidence="2" id="KW-0805">Transcription regulation</keyword>
<dbReference type="GO" id="GO:0005634">
    <property type="term" value="C:nucleus"/>
    <property type="evidence" value="ECO:0007669"/>
    <property type="project" value="UniProtKB-SubCell"/>
</dbReference>
<evidence type="ECO:0000313" key="7">
    <source>
        <dbReference type="Proteomes" id="UP000017836"/>
    </source>
</evidence>
<sequence length="228" mass="26445">MDLFDRERMRKETGETEIVVEGGEKAKVMDLSFKVRRVNNNWVMLPNPRKKLYESSSGEKPEWGTSAESSCRGEKMEAKICPESFAEIVANPSELPMKIIVDLVRRYWPNPWFNKVIMSEDVHPRRPVLRIPKEGVESQMWITNRWERRAIKDGISIPMIIGDLASVVETQVRFETCEISHKLVIKEGWKGITKSFNLKAAVHKICFAIYHDGESKLRILARIRDNIF</sequence>
<gene>
    <name evidence="6" type="ORF">AMTR_s00011p00207030</name>
</gene>
<protein>
    <submittedName>
        <fullName evidence="6">Uncharacterized protein</fullName>
    </submittedName>
</protein>
<name>W1NGP5_AMBTC</name>
<accession>W1NGP5</accession>
<comment type="subcellular location">
    <subcellularLocation>
        <location evidence="1">Nucleus</location>
    </subcellularLocation>
</comment>
<dbReference type="Proteomes" id="UP000017836">
    <property type="component" value="Unassembled WGS sequence"/>
</dbReference>
<organism evidence="6 7">
    <name type="scientific">Amborella trichopoda</name>
    <dbReference type="NCBI Taxonomy" id="13333"/>
    <lineage>
        <taxon>Eukaryota</taxon>
        <taxon>Viridiplantae</taxon>
        <taxon>Streptophyta</taxon>
        <taxon>Embryophyta</taxon>
        <taxon>Tracheophyta</taxon>
        <taxon>Spermatophyta</taxon>
        <taxon>Magnoliopsida</taxon>
        <taxon>Amborellales</taxon>
        <taxon>Amborellaceae</taxon>
        <taxon>Amborella</taxon>
    </lineage>
</organism>
<evidence type="ECO:0000256" key="2">
    <source>
        <dbReference type="ARBA" id="ARBA00023015"/>
    </source>
</evidence>
<keyword evidence="7" id="KW-1185">Reference proteome</keyword>
<dbReference type="EMBL" id="KI397507">
    <property type="protein sequence ID" value="ERM94653.1"/>
    <property type="molecule type" value="Genomic_DNA"/>
</dbReference>
<dbReference type="AlphaFoldDB" id="W1NGP5"/>
<keyword evidence="5" id="KW-0539">Nucleus</keyword>
<dbReference type="SUPFAM" id="SSF101936">
    <property type="entry name" value="DNA-binding pseudobarrel domain"/>
    <property type="match status" value="1"/>
</dbReference>
<dbReference type="InterPro" id="IPR015300">
    <property type="entry name" value="DNA-bd_pseudobarrel_sf"/>
</dbReference>
<dbReference type="Gramene" id="ERM94653">
    <property type="protein sequence ID" value="ERM94653"/>
    <property type="gene ID" value="AMTR_s00011p00207030"/>
</dbReference>
<keyword evidence="3" id="KW-0238">DNA-binding</keyword>